<dbReference type="InterPro" id="IPR004839">
    <property type="entry name" value="Aminotransferase_I/II_large"/>
</dbReference>
<dbReference type="Proteomes" id="UP000273828">
    <property type="component" value="Unassembled WGS sequence"/>
</dbReference>
<dbReference type="CDD" id="cd00609">
    <property type="entry name" value="AAT_like"/>
    <property type="match status" value="1"/>
</dbReference>
<keyword evidence="3 5" id="KW-0032">Aminotransferase</keyword>
<feature type="domain" description="Aminotransferase class I/classII large" evidence="4">
    <location>
        <begin position="33"/>
        <end position="352"/>
    </location>
</feature>
<accession>A0A3N6MRT9</accession>
<dbReference type="EC" id="2.6.1.-" evidence="3"/>
<keyword evidence="3 5" id="KW-0808">Transferase</keyword>
<dbReference type="InterPro" id="IPR004838">
    <property type="entry name" value="NHTrfase_class1_PyrdxlP-BS"/>
</dbReference>
<comment type="caution">
    <text evidence="5">The sequence shown here is derived from an EMBL/GenBank/DDBJ whole genome shotgun (WGS) entry which is preliminary data.</text>
</comment>
<comment type="similarity">
    <text evidence="3">Belongs to the class-I pyridoxal-phosphate-dependent aminotransferase family.</text>
</comment>
<dbReference type="AlphaFoldDB" id="A0A3N6MRT9"/>
<dbReference type="EMBL" id="REFY01000006">
    <property type="protein sequence ID" value="RQG86993.1"/>
    <property type="molecule type" value="Genomic_DNA"/>
</dbReference>
<dbReference type="InterPro" id="IPR015424">
    <property type="entry name" value="PyrdxlP-dep_Trfase"/>
</dbReference>
<dbReference type="SUPFAM" id="SSF53383">
    <property type="entry name" value="PLP-dependent transferases"/>
    <property type="match status" value="1"/>
</dbReference>
<keyword evidence="2" id="KW-0663">Pyridoxal phosphate</keyword>
<dbReference type="InterPro" id="IPR015421">
    <property type="entry name" value="PyrdxlP-dep_Trfase_major"/>
</dbReference>
<dbReference type="GO" id="GO:0008483">
    <property type="term" value="F:transaminase activity"/>
    <property type="evidence" value="ECO:0007669"/>
    <property type="project" value="UniProtKB-KW"/>
</dbReference>
<protein>
    <recommendedName>
        <fullName evidence="3">Aminotransferase</fullName>
        <ecNumber evidence="3">2.6.1.-</ecNumber>
    </recommendedName>
</protein>
<organism evidence="5 6">
    <name type="scientific">Natrarchaeobius halalkaliphilus</name>
    <dbReference type="NCBI Taxonomy" id="1679091"/>
    <lineage>
        <taxon>Archaea</taxon>
        <taxon>Methanobacteriati</taxon>
        <taxon>Methanobacteriota</taxon>
        <taxon>Stenosarchaea group</taxon>
        <taxon>Halobacteria</taxon>
        <taxon>Halobacteriales</taxon>
        <taxon>Natrialbaceae</taxon>
        <taxon>Natrarchaeobius</taxon>
    </lineage>
</organism>
<keyword evidence="6" id="KW-1185">Reference proteome</keyword>
<dbReference type="PANTHER" id="PTHR42885">
    <property type="entry name" value="HISTIDINOL-PHOSPHATE AMINOTRANSFERASE-RELATED"/>
    <property type="match status" value="1"/>
</dbReference>
<evidence type="ECO:0000256" key="2">
    <source>
        <dbReference type="ARBA" id="ARBA00022898"/>
    </source>
</evidence>
<gene>
    <name evidence="5" type="ORF">EA462_15215</name>
</gene>
<sequence length="365" mass="39500">MRASTRASRVTTVDPDCVRTVERVPHGGEPDRDVLDFSANTNPHTPPGVEAVYENALAESTRYPDDAYPEFRAAAAEFVGCDPASVIPTAGGLAAIRLAMAITLGPGEEALVPYPSFGEYARELRLQGGKPRLVRYDELCDLEPAVLESVSFAVVCRPNNPTGDAVGLDELAAFATRCREAETTLLVDEAFLGFTEFPSAVELETENVIVARSLTKLFGLPGLRAGFAVATGEDRDALETGRRAWSLGTPAARVGSYCLRQDEFVAETRTRVRQERERLRDALEERFSVHPSDAPYLLCTLEEGNQDVSSLVASAREKGVAVRDATTFRGLDAHIRVAVKDRDANDRLLASLGVGETNTDGDGRD</sequence>
<dbReference type="GO" id="GO:0030170">
    <property type="term" value="F:pyridoxal phosphate binding"/>
    <property type="evidence" value="ECO:0007669"/>
    <property type="project" value="InterPro"/>
</dbReference>
<evidence type="ECO:0000256" key="3">
    <source>
        <dbReference type="RuleBase" id="RU000481"/>
    </source>
</evidence>
<dbReference type="Gene3D" id="3.90.1150.10">
    <property type="entry name" value="Aspartate Aminotransferase, domain 1"/>
    <property type="match status" value="1"/>
</dbReference>
<dbReference type="InterPro" id="IPR015422">
    <property type="entry name" value="PyrdxlP-dep_Trfase_small"/>
</dbReference>
<dbReference type="PROSITE" id="PS00105">
    <property type="entry name" value="AA_TRANSFER_CLASS_1"/>
    <property type="match status" value="1"/>
</dbReference>
<evidence type="ECO:0000313" key="5">
    <source>
        <dbReference type="EMBL" id="RQG86993.1"/>
    </source>
</evidence>
<name>A0A3N6MRT9_9EURY</name>
<evidence type="ECO:0000259" key="4">
    <source>
        <dbReference type="Pfam" id="PF00155"/>
    </source>
</evidence>
<proteinExistence type="inferred from homology"/>
<evidence type="ECO:0000256" key="1">
    <source>
        <dbReference type="ARBA" id="ARBA00001933"/>
    </source>
</evidence>
<reference evidence="5 6" key="1">
    <citation type="submission" date="2018-10" db="EMBL/GenBank/DDBJ databases">
        <title>Natrarchaeobius chitinivorans gen. nov., sp. nov., and Natrarchaeobius haloalkaliphilus sp. nov., alkaliphilic, chitin-utilizing haloarchaea from hypersaline alkaline lakes.</title>
        <authorList>
            <person name="Sorokin D.Y."/>
            <person name="Elcheninov A.G."/>
            <person name="Kostrikina N.A."/>
            <person name="Bale N.J."/>
            <person name="Sinninghe Damste J.S."/>
            <person name="Khijniak T.V."/>
            <person name="Kublanov I.V."/>
            <person name="Toshchakov S.V."/>
        </authorList>
    </citation>
    <scope>NUCLEOTIDE SEQUENCE [LARGE SCALE GENOMIC DNA]</scope>
    <source>
        <strain evidence="5 6">AArcht-Sl</strain>
    </source>
</reference>
<dbReference type="PANTHER" id="PTHR42885:SF1">
    <property type="entry name" value="THREONINE-PHOSPHATE DECARBOXYLASE"/>
    <property type="match status" value="1"/>
</dbReference>
<comment type="cofactor">
    <cofactor evidence="1 3">
        <name>pyridoxal 5'-phosphate</name>
        <dbReference type="ChEBI" id="CHEBI:597326"/>
    </cofactor>
</comment>
<dbReference type="Gene3D" id="3.40.640.10">
    <property type="entry name" value="Type I PLP-dependent aspartate aminotransferase-like (Major domain)"/>
    <property type="match status" value="1"/>
</dbReference>
<dbReference type="Pfam" id="PF00155">
    <property type="entry name" value="Aminotran_1_2"/>
    <property type="match status" value="1"/>
</dbReference>
<evidence type="ECO:0000313" key="6">
    <source>
        <dbReference type="Proteomes" id="UP000273828"/>
    </source>
</evidence>